<evidence type="ECO:0000313" key="1">
    <source>
        <dbReference type="EMBL" id="KAF9652960.1"/>
    </source>
</evidence>
<evidence type="ECO:0000313" key="2">
    <source>
        <dbReference type="Proteomes" id="UP000886501"/>
    </source>
</evidence>
<gene>
    <name evidence="1" type="ORF">BDM02DRAFT_3088479</name>
</gene>
<sequence>MTTHISVLPTDILDVVTTQVNDQPRFLRLPHPRTGVPSLFLPGKRRETDDSLNGILEVHAIAPPNPRSWFMDDQVVEEGKLLLMTPVDPVFLLIPIVRAISKEGAPANFRPLDDIFDDAVTALMSRNRKITSPDQQISRHDIVKFTSMKCAAAAMKHLCEVKEVTPEISVYRFSMQILVGYLKKKVTRLIAANDFRESLTVVRLLARDGLMEDGEESLLEAGRLKAACDLVAHHLPPDVKTELMSAYDFSALDIHVKIVQEELVAMAVVEVDKGKKKVTKASKATTTKATPQEGTSKKRKIKESHGVEVLKKVNTEGMQRISTFFQKKPKA</sequence>
<reference evidence="1" key="1">
    <citation type="submission" date="2019-10" db="EMBL/GenBank/DDBJ databases">
        <authorList>
            <consortium name="DOE Joint Genome Institute"/>
            <person name="Kuo A."/>
            <person name="Miyauchi S."/>
            <person name="Kiss E."/>
            <person name="Drula E."/>
            <person name="Kohler A."/>
            <person name="Sanchez-Garcia M."/>
            <person name="Andreopoulos B."/>
            <person name="Barry K.W."/>
            <person name="Bonito G."/>
            <person name="Buee M."/>
            <person name="Carver A."/>
            <person name="Chen C."/>
            <person name="Cichocki N."/>
            <person name="Clum A."/>
            <person name="Culley D."/>
            <person name="Crous P.W."/>
            <person name="Fauchery L."/>
            <person name="Girlanda M."/>
            <person name="Hayes R."/>
            <person name="Keri Z."/>
            <person name="Labutti K."/>
            <person name="Lipzen A."/>
            <person name="Lombard V."/>
            <person name="Magnuson J."/>
            <person name="Maillard F."/>
            <person name="Morin E."/>
            <person name="Murat C."/>
            <person name="Nolan M."/>
            <person name="Ohm R."/>
            <person name="Pangilinan J."/>
            <person name="Pereira M."/>
            <person name="Perotto S."/>
            <person name="Peter M."/>
            <person name="Riley R."/>
            <person name="Sitrit Y."/>
            <person name="Stielow B."/>
            <person name="Szollosi G."/>
            <person name="Zifcakova L."/>
            <person name="Stursova M."/>
            <person name="Spatafora J.W."/>
            <person name="Tedersoo L."/>
            <person name="Vaario L.-M."/>
            <person name="Yamada A."/>
            <person name="Yan M."/>
            <person name="Wang P."/>
            <person name="Xu J."/>
            <person name="Bruns T."/>
            <person name="Baldrian P."/>
            <person name="Vilgalys R."/>
            <person name="Henrissat B."/>
            <person name="Grigoriev I.V."/>
            <person name="Hibbett D."/>
            <person name="Nagy L.G."/>
            <person name="Martin F.M."/>
        </authorList>
    </citation>
    <scope>NUCLEOTIDE SEQUENCE</scope>
    <source>
        <strain evidence="1">P2</strain>
    </source>
</reference>
<comment type="caution">
    <text evidence="1">The sequence shown here is derived from an EMBL/GenBank/DDBJ whole genome shotgun (WGS) entry which is preliminary data.</text>
</comment>
<name>A0ACB6ZT48_THEGA</name>
<proteinExistence type="predicted"/>
<organism evidence="1 2">
    <name type="scientific">Thelephora ganbajun</name>
    <name type="common">Ganba fungus</name>
    <dbReference type="NCBI Taxonomy" id="370292"/>
    <lineage>
        <taxon>Eukaryota</taxon>
        <taxon>Fungi</taxon>
        <taxon>Dikarya</taxon>
        <taxon>Basidiomycota</taxon>
        <taxon>Agaricomycotina</taxon>
        <taxon>Agaricomycetes</taxon>
        <taxon>Thelephorales</taxon>
        <taxon>Thelephoraceae</taxon>
        <taxon>Thelephora</taxon>
    </lineage>
</organism>
<reference evidence="1" key="2">
    <citation type="journal article" date="2020" name="Nat. Commun.">
        <title>Large-scale genome sequencing of mycorrhizal fungi provides insights into the early evolution of symbiotic traits.</title>
        <authorList>
            <person name="Miyauchi S."/>
            <person name="Kiss E."/>
            <person name="Kuo A."/>
            <person name="Drula E."/>
            <person name="Kohler A."/>
            <person name="Sanchez-Garcia M."/>
            <person name="Morin E."/>
            <person name="Andreopoulos B."/>
            <person name="Barry K.W."/>
            <person name="Bonito G."/>
            <person name="Buee M."/>
            <person name="Carver A."/>
            <person name="Chen C."/>
            <person name="Cichocki N."/>
            <person name="Clum A."/>
            <person name="Culley D."/>
            <person name="Crous P.W."/>
            <person name="Fauchery L."/>
            <person name="Girlanda M."/>
            <person name="Hayes R.D."/>
            <person name="Keri Z."/>
            <person name="LaButti K."/>
            <person name="Lipzen A."/>
            <person name="Lombard V."/>
            <person name="Magnuson J."/>
            <person name="Maillard F."/>
            <person name="Murat C."/>
            <person name="Nolan M."/>
            <person name="Ohm R.A."/>
            <person name="Pangilinan J."/>
            <person name="Pereira M.F."/>
            <person name="Perotto S."/>
            <person name="Peter M."/>
            <person name="Pfister S."/>
            <person name="Riley R."/>
            <person name="Sitrit Y."/>
            <person name="Stielow J.B."/>
            <person name="Szollosi G."/>
            <person name="Zifcakova L."/>
            <person name="Stursova M."/>
            <person name="Spatafora J.W."/>
            <person name="Tedersoo L."/>
            <person name="Vaario L.M."/>
            <person name="Yamada A."/>
            <person name="Yan M."/>
            <person name="Wang P."/>
            <person name="Xu J."/>
            <person name="Bruns T."/>
            <person name="Baldrian P."/>
            <person name="Vilgalys R."/>
            <person name="Dunand C."/>
            <person name="Henrissat B."/>
            <person name="Grigoriev I.V."/>
            <person name="Hibbett D."/>
            <person name="Nagy L.G."/>
            <person name="Martin F.M."/>
        </authorList>
    </citation>
    <scope>NUCLEOTIDE SEQUENCE</scope>
    <source>
        <strain evidence="1">P2</strain>
    </source>
</reference>
<protein>
    <submittedName>
        <fullName evidence="1">Uncharacterized protein</fullName>
    </submittedName>
</protein>
<keyword evidence="2" id="KW-1185">Reference proteome</keyword>
<dbReference type="Proteomes" id="UP000886501">
    <property type="component" value="Unassembled WGS sequence"/>
</dbReference>
<dbReference type="EMBL" id="MU117966">
    <property type="protein sequence ID" value="KAF9652960.1"/>
    <property type="molecule type" value="Genomic_DNA"/>
</dbReference>
<accession>A0ACB6ZT48</accession>